<evidence type="ECO:0000313" key="3">
    <source>
        <dbReference type="Proteomes" id="UP001303946"/>
    </source>
</evidence>
<dbReference type="Pfam" id="PF06834">
    <property type="entry name" value="TraU"/>
    <property type="match status" value="1"/>
</dbReference>
<reference evidence="2 3" key="1">
    <citation type="submission" date="2023-10" db="EMBL/GenBank/DDBJ databases">
        <title>Bacteria for the degradation of biodegradable plastic PBAT(Polybutylene adipate terephthalate).</title>
        <authorList>
            <person name="Weon H.-Y."/>
            <person name="Yeon J."/>
        </authorList>
    </citation>
    <scope>NUCLEOTIDE SEQUENCE [LARGE SCALE GENOMIC DNA]</scope>
    <source>
        <strain evidence="2 3">SBD 7-3</strain>
        <plasmid evidence="2 3">unnamed1</plasmid>
    </source>
</reference>
<sequence length="343" mass="37512">MKSFIRFLVAIALSWTGLAGAVVPTTCLGEFANPITDVCWSCILPITIGNAPVGNIGAQEDSMDNPPTPFCSCYPSEPYFGLVIGFWEPVRTVEVVRSPYCFPTLGGTTMGGSTSPPEAGRHTQNQADPVGRSFYQAHFFKDPVMSILESFASDRCLEEGGFDLLYITEVDPLWSDDELTLILDPEAILFSNPITIAACVADCLAASLSFGLPQLFWCDGCQGTIYPFNGNVPYHMGGVRTAELILHRFTAKLHRQHLAMAGHGAAGLCAPYLEPLMDKTGYKTSLSYPIPQTGYTDSPDGRCCQPFGRTTIFWASGKEFPARGEDFAFKLFRKRNCCESEDE</sequence>
<gene>
    <name evidence="2" type="ORF">RXV79_27200</name>
</gene>
<keyword evidence="2" id="KW-0614">Plasmid</keyword>
<dbReference type="RefSeq" id="WP_316704273.1">
    <property type="nucleotide sequence ID" value="NZ_CP136337.1"/>
</dbReference>
<evidence type="ECO:0000256" key="1">
    <source>
        <dbReference type="SAM" id="SignalP"/>
    </source>
</evidence>
<organism evidence="2 3">
    <name type="scientific">Piscinibacter gummiphilus</name>
    <dbReference type="NCBI Taxonomy" id="946333"/>
    <lineage>
        <taxon>Bacteria</taxon>
        <taxon>Pseudomonadati</taxon>
        <taxon>Pseudomonadota</taxon>
        <taxon>Betaproteobacteria</taxon>
        <taxon>Burkholderiales</taxon>
        <taxon>Sphaerotilaceae</taxon>
        <taxon>Piscinibacter</taxon>
    </lineage>
</organism>
<feature type="chain" id="PRO_5047392168" evidence="1">
    <location>
        <begin position="22"/>
        <end position="343"/>
    </location>
</feature>
<keyword evidence="3" id="KW-1185">Reference proteome</keyword>
<feature type="signal peptide" evidence="1">
    <location>
        <begin position="1"/>
        <end position="21"/>
    </location>
</feature>
<dbReference type="Proteomes" id="UP001303946">
    <property type="component" value="Plasmid unnamed1"/>
</dbReference>
<dbReference type="EMBL" id="CP136337">
    <property type="protein sequence ID" value="WOB11129.1"/>
    <property type="molecule type" value="Genomic_DNA"/>
</dbReference>
<proteinExistence type="predicted"/>
<evidence type="ECO:0000313" key="2">
    <source>
        <dbReference type="EMBL" id="WOB11129.1"/>
    </source>
</evidence>
<name>A0ABZ0D8W0_9BURK</name>
<geneLocation type="plasmid" evidence="2 3">
    <name>unnamed1</name>
</geneLocation>
<dbReference type="InterPro" id="IPR009649">
    <property type="entry name" value="TraU"/>
</dbReference>
<accession>A0ABZ0D8W0</accession>
<protein>
    <submittedName>
        <fullName evidence="2">TraU family protein</fullName>
    </submittedName>
</protein>
<keyword evidence="1" id="KW-0732">Signal</keyword>